<name>A0A0C1FXX8_9SPHI</name>
<evidence type="ECO:0000313" key="4">
    <source>
        <dbReference type="Proteomes" id="UP000031246"/>
    </source>
</evidence>
<dbReference type="AlphaFoldDB" id="A0A0C1FXX8"/>
<dbReference type="Gene3D" id="2.40.160.60">
    <property type="entry name" value="Outer membrane protein transport protein (OMPP1/FadL/TodX)"/>
    <property type="match status" value="1"/>
</dbReference>
<feature type="signal peptide" evidence="1">
    <location>
        <begin position="1"/>
        <end position="23"/>
    </location>
</feature>
<dbReference type="InterPro" id="IPR047799">
    <property type="entry name" value="T9SS_OM_PorV"/>
</dbReference>
<keyword evidence="1" id="KW-0732">Signal</keyword>
<dbReference type="Pfam" id="PF19572">
    <property type="entry name" value="PorV"/>
    <property type="match status" value="1"/>
</dbReference>
<dbReference type="InterPro" id="IPR045741">
    <property type="entry name" value="PorV"/>
</dbReference>
<keyword evidence="4" id="KW-1185">Reference proteome</keyword>
<accession>A0A0C1FXX8</accession>
<reference evidence="3 4" key="1">
    <citation type="submission" date="2014-10" db="EMBL/GenBank/DDBJ databases">
        <title>Pedobacter Kyungheensis.</title>
        <authorList>
            <person name="Anderson B.M."/>
            <person name="Newman J.D."/>
        </authorList>
    </citation>
    <scope>NUCLEOTIDE SEQUENCE [LARGE SCALE GENOMIC DNA]</scope>
    <source>
        <strain evidence="3 4">KACC 16221</strain>
    </source>
</reference>
<gene>
    <name evidence="3" type="ORF">OC25_15220</name>
</gene>
<evidence type="ECO:0000313" key="3">
    <source>
        <dbReference type="EMBL" id="KIA92744.1"/>
    </source>
</evidence>
<protein>
    <submittedName>
        <fullName evidence="3">Membrane protein</fullName>
    </submittedName>
</protein>
<feature type="chain" id="PRO_5002150295" evidence="1">
    <location>
        <begin position="24"/>
        <end position="388"/>
    </location>
</feature>
<feature type="domain" description="Type IX secretion system protein PorV" evidence="2">
    <location>
        <begin position="31"/>
        <end position="268"/>
    </location>
</feature>
<sequence>MNRIFFLLTLIALVVTDVAAQQAGDINGNRTNSLIAAAPFLRITPGARIGGMGNAGVAVEADAHSAAINAASMAYLPEGSTGVGLTYTPWMRNLVPDMNLSFLSGYRNLDGRNTIGASLRYFSMGSVNLTDDNSQELGTARPSEFAADITYARSFGKEFALGGSIRFINSSLFTGVTMSGVQTGPGRALAADISGIYRKEVMMFGGPANWSVGINISNIGTKMSYSNTGQQYFLPTELKLGSAVAFIGNESKLTLALDVNKLLIPTQPVYSPDGKIISGKDPNRSVPAGIFGSFNDAPGGFNEELREIGLSTGLELLYKDMMVFRAGYNYQDVQKGDGSYFTLGAGFRYQIYSIDMSYLVTSERSNPLANTLRFGLAVNFLPRKLNKN</sequence>
<dbReference type="OrthoDB" id="9758448at2"/>
<dbReference type="NCBIfam" id="NF033709">
    <property type="entry name" value="PorV_fam"/>
    <property type="match status" value="1"/>
</dbReference>
<organism evidence="3 4">
    <name type="scientific">Pedobacter kyungheensis</name>
    <dbReference type="NCBI Taxonomy" id="1069985"/>
    <lineage>
        <taxon>Bacteria</taxon>
        <taxon>Pseudomonadati</taxon>
        <taxon>Bacteroidota</taxon>
        <taxon>Sphingobacteriia</taxon>
        <taxon>Sphingobacteriales</taxon>
        <taxon>Sphingobacteriaceae</taxon>
        <taxon>Pedobacter</taxon>
    </lineage>
</organism>
<comment type="caution">
    <text evidence="3">The sequence shown here is derived from an EMBL/GenBank/DDBJ whole genome shotgun (WGS) entry which is preliminary data.</text>
</comment>
<dbReference type="SUPFAM" id="SSF56935">
    <property type="entry name" value="Porins"/>
    <property type="match status" value="1"/>
</dbReference>
<evidence type="ECO:0000259" key="2">
    <source>
        <dbReference type="Pfam" id="PF19572"/>
    </source>
</evidence>
<evidence type="ECO:0000256" key="1">
    <source>
        <dbReference type="SAM" id="SignalP"/>
    </source>
</evidence>
<dbReference type="RefSeq" id="WP_039477669.1">
    <property type="nucleotide sequence ID" value="NZ_JSYN01000018.1"/>
</dbReference>
<dbReference type="Proteomes" id="UP000031246">
    <property type="component" value="Unassembled WGS sequence"/>
</dbReference>
<proteinExistence type="predicted"/>
<dbReference type="EMBL" id="JSYN01000018">
    <property type="protein sequence ID" value="KIA92744.1"/>
    <property type="molecule type" value="Genomic_DNA"/>
</dbReference>
<dbReference type="NCBIfam" id="NF033710">
    <property type="entry name" value="T9SS_OM_PorV"/>
    <property type="match status" value="1"/>
</dbReference>